<evidence type="ECO:0000256" key="2">
    <source>
        <dbReference type="SAM" id="Phobius"/>
    </source>
</evidence>
<comment type="caution">
    <text evidence="3">The sequence shown here is derived from an EMBL/GenBank/DDBJ whole genome shotgun (WGS) entry which is preliminary data.</text>
</comment>
<feature type="compositionally biased region" description="Acidic residues" evidence="1">
    <location>
        <begin position="242"/>
        <end position="253"/>
    </location>
</feature>
<dbReference type="OrthoDB" id="9814991at2"/>
<dbReference type="EMBL" id="QRVK01000008">
    <property type="protein sequence ID" value="RGS43261.1"/>
    <property type="molecule type" value="Genomic_DNA"/>
</dbReference>
<keyword evidence="2" id="KW-1133">Transmembrane helix</keyword>
<keyword evidence="2" id="KW-0812">Transmembrane</keyword>
<evidence type="ECO:0000313" key="4">
    <source>
        <dbReference type="Proteomes" id="UP000283295"/>
    </source>
</evidence>
<feature type="transmembrane region" description="Helical" evidence="2">
    <location>
        <begin position="22"/>
        <end position="48"/>
    </location>
</feature>
<feature type="transmembrane region" description="Helical" evidence="2">
    <location>
        <begin position="174"/>
        <end position="198"/>
    </location>
</feature>
<feature type="region of interest" description="Disordered" evidence="1">
    <location>
        <begin position="232"/>
        <end position="253"/>
    </location>
</feature>
<dbReference type="Pfam" id="PF04854">
    <property type="entry name" value="DUF624"/>
    <property type="match status" value="1"/>
</dbReference>
<feature type="transmembrane region" description="Helical" evidence="2">
    <location>
        <begin position="78"/>
        <end position="96"/>
    </location>
</feature>
<sequence>MAQNGNIKTNIFQKLEKFGDLFIINILFIITSIPIFTIGAAATAMYAFTTKLVKDQEGPVWKSYWSAFKKNFKPATKVWLVILAILAAMYVEYVLSFSMGGLGYALILGLMALEAVFLSFTLPMLFPMVARYENTTGNYIKNSFLICIANLGSWFYLFFIWVLPIALYASNNKILYYTWVLWLLILIGVLAYASSMVVNRLYDKIESKDGSETETEEADDDEALPMGMITKHLIDTSKINADEDDTEQDDARE</sequence>
<organism evidence="3 4">
    <name type="scientific">Coprococcus eutactus</name>
    <dbReference type="NCBI Taxonomy" id="33043"/>
    <lineage>
        <taxon>Bacteria</taxon>
        <taxon>Bacillati</taxon>
        <taxon>Bacillota</taxon>
        <taxon>Clostridia</taxon>
        <taxon>Lachnospirales</taxon>
        <taxon>Lachnospiraceae</taxon>
        <taxon>Coprococcus</taxon>
    </lineage>
</organism>
<name>A0A3R5WS71_9FIRM</name>
<evidence type="ECO:0000256" key="1">
    <source>
        <dbReference type="SAM" id="MobiDB-lite"/>
    </source>
</evidence>
<reference evidence="3 4" key="1">
    <citation type="submission" date="2018-08" db="EMBL/GenBank/DDBJ databases">
        <title>A genome reference for cultivated species of the human gut microbiota.</title>
        <authorList>
            <person name="Zou Y."/>
            <person name="Xue W."/>
            <person name="Luo G."/>
        </authorList>
    </citation>
    <scope>NUCLEOTIDE SEQUENCE [LARGE SCALE GENOMIC DNA]</scope>
    <source>
        <strain evidence="3 4">AF22-21</strain>
    </source>
</reference>
<dbReference type="AlphaFoldDB" id="A0A3R5WS71"/>
<feature type="transmembrane region" description="Helical" evidence="2">
    <location>
        <begin position="102"/>
        <end position="122"/>
    </location>
</feature>
<gene>
    <name evidence="3" type="ORF">DWX94_05100</name>
</gene>
<proteinExistence type="predicted"/>
<feature type="transmembrane region" description="Helical" evidence="2">
    <location>
        <begin position="143"/>
        <end position="168"/>
    </location>
</feature>
<dbReference type="Proteomes" id="UP000283295">
    <property type="component" value="Unassembled WGS sequence"/>
</dbReference>
<keyword evidence="2" id="KW-0472">Membrane</keyword>
<protein>
    <submittedName>
        <fullName evidence="3">DUF624 domain-containing protein</fullName>
    </submittedName>
</protein>
<dbReference type="InterPro" id="IPR006938">
    <property type="entry name" value="DUF624"/>
</dbReference>
<evidence type="ECO:0000313" key="3">
    <source>
        <dbReference type="EMBL" id="RGS43261.1"/>
    </source>
</evidence>
<accession>A0A3R5WS71</accession>